<protein>
    <recommendedName>
        <fullName evidence="3">Histone H1</fullName>
    </recommendedName>
</protein>
<proteinExistence type="inferred from homology"/>
<dbReference type="GO" id="GO:0030527">
    <property type="term" value="F:structural constituent of chromatin"/>
    <property type="evidence" value="ECO:0007669"/>
    <property type="project" value="InterPro"/>
</dbReference>
<keyword evidence="11" id="KW-1185">Reference proteome</keyword>
<dbReference type="PANTHER" id="PTHR11467">
    <property type="entry name" value="HISTONE H1"/>
    <property type="match status" value="1"/>
</dbReference>
<comment type="similarity">
    <text evidence="7">Belongs to the histone H1/H5 family.</text>
</comment>
<accession>A0A9N9D006</accession>
<feature type="compositionally biased region" description="Basic and acidic residues" evidence="8">
    <location>
        <begin position="117"/>
        <end position="146"/>
    </location>
</feature>
<evidence type="ECO:0000256" key="2">
    <source>
        <dbReference type="ARBA" id="ARBA00004286"/>
    </source>
</evidence>
<dbReference type="GO" id="GO:0005634">
    <property type="term" value="C:nucleus"/>
    <property type="evidence" value="ECO:0007669"/>
    <property type="project" value="UniProtKB-SubCell"/>
</dbReference>
<evidence type="ECO:0000256" key="3">
    <source>
        <dbReference type="ARBA" id="ARBA00020833"/>
    </source>
</evidence>
<dbReference type="Gene3D" id="1.10.10.10">
    <property type="entry name" value="Winged helix-like DNA-binding domain superfamily/Winged helix DNA-binding domain"/>
    <property type="match status" value="1"/>
</dbReference>
<dbReference type="InterPro" id="IPR005818">
    <property type="entry name" value="Histone_H1/H5_H15"/>
</dbReference>
<dbReference type="PROSITE" id="PS51504">
    <property type="entry name" value="H15"/>
    <property type="match status" value="1"/>
</dbReference>
<dbReference type="GO" id="GO:0031492">
    <property type="term" value="F:nucleosomal DNA binding"/>
    <property type="evidence" value="ECO:0007669"/>
    <property type="project" value="TreeGrafter"/>
</dbReference>
<dbReference type="GO" id="GO:0000786">
    <property type="term" value="C:nucleosome"/>
    <property type="evidence" value="ECO:0007669"/>
    <property type="project" value="InterPro"/>
</dbReference>
<evidence type="ECO:0000256" key="4">
    <source>
        <dbReference type="ARBA" id="ARBA00022454"/>
    </source>
</evidence>
<dbReference type="InterPro" id="IPR036390">
    <property type="entry name" value="WH_DNA-bd_sf"/>
</dbReference>
<reference evidence="10" key="1">
    <citation type="submission" date="2021-06" db="EMBL/GenBank/DDBJ databases">
        <authorList>
            <person name="Kallberg Y."/>
            <person name="Tangrot J."/>
            <person name="Rosling A."/>
        </authorList>
    </citation>
    <scope>NUCLEOTIDE SEQUENCE</scope>
    <source>
        <strain evidence="10">BR232B</strain>
    </source>
</reference>
<sequence length="201" mass="21882">MGRVTKTTKKSATPPAHPKYEDMIRDAIVVLKERKGSSRQAIKKYILTTFKLPDNPKTTSQLKLAIHKGVEKGVFAFPNESASVIVILGNNIWSTAAINTNISAHMGLGPNGTIKLVKKEPAKKEKKDEKKDKPKKEKKESKSKVEKKPKKAVVKKAPAKKATTKSPKKTIAKGASKTAVKKTAKKPTKRTAKTTSADATS</sequence>
<dbReference type="EMBL" id="CAJVPI010001555">
    <property type="protein sequence ID" value="CAG8618111.1"/>
    <property type="molecule type" value="Genomic_DNA"/>
</dbReference>
<evidence type="ECO:0000259" key="9">
    <source>
        <dbReference type="PROSITE" id="PS51504"/>
    </source>
</evidence>
<dbReference type="Proteomes" id="UP000789739">
    <property type="component" value="Unassembled WGS sequence"/>
</dbReference>
<dbReference type="GO" id="GO:0006334">
    <property type="term" value="P:nucleosome assembly"/>
    <property type="evidence" value="ECO:0007669"/>
    <property type="project" value="InterPro"/>
</dbReference>
<evidence type="ECO:0000256" key="1">
    <source>
        <dbReference type="ARBA" id="ARBA00004123"/>
    </source>
</evidence>
<dbReference type="InterPro" id="IPR005819">
    <property type="entry name" value="H1/H5"/>
</dbReference>
<feature type="region of interest" description="Disordered" evidence="8">
    <location>
        <begin position="105"/>
        <end position="201"/>
    </location>
</feature>
<dbReference type="CDD" id="cd00073">
    <property type="entry name" value="H15"/>
    <property type="match status" value="1"/>
</dbReference>
<comment type="caution">
    <text evidence="10">The sequence shown here is derived from an EMBL/GenBank/DDBJ whole genome shotgun (WGS) entry which is preliminary data.</text>
</comment>
<feature type="domain" description="H15" evidence="9">
    <location>
        <begin position="16"/>
        <end position="118"/>
    </location>
</feature>
<dbReference type="PANTHER" id="PTHR11467:SF36">
    <property type="entry name" value="HISTONE 24-RELATED"/>
    <property type="match status" value="1"/>
</dbReference>
<feature type="compositionally biased region" description="Basic residues" evidence="8">
    <location>
        <begin position="179"/>
        <end position="192"/>
    </location>
</feature>
<dbReference type="Pfam" id="PF00538">
    <property type="entry name" value="Linker_histone"/>
    <property type="match status" value="1"/>
</dbReference>
<evidence type="ECO:0000256" key="8">
    <source>
        <dbReference type="SAM" id="MobiDB-lite"/>
    </source>
</evidence>
<keyword evidence="6 7" id="KW-0539">Nucleus</keyword>
<dbReference type="AlphaFoldDB" id="A0A9N9D006"/>
<dbReference type="GO" id="GO:0030261">
    <property type="term" value="P:chromosome condensation"/>
    <property type="evidence" value="ECO:0007669"/>
    <property type="project" value="TreeGrafter"/>
</dbReference>
<comment type="subcellular location">
    <subcellularLocation>
        <location evidence="2">Chromosome</location>
    </subcellularLocation>
    <subcellularLocation>
        <location evidence="1 7">Nucleus</location>
    </subcellularLocation>
</comment>
<evidence type="ECO:0000256" key="5">
    <source>
        <dbReference type="ARBA" id="ARBA00023125"/>
    </source>
</evidence>
<dbReference type="GO" id="GO:0003690">
    <property type="term" value="F:double-stranded DNA binding"/>
    <property type="evidence" value="ECO:0007669"/>
    <property type="project" value="TreeGrafter"/>
</dbReference>
<dbReference type="OrthoDB" id="1110759at2759"/>
<dbReference type="InterPro" id="IPR036388">
    <property type="entry name" value="WH-like_DNA-bd_sf"/>
</dbReference>
<evidence type="ECO:0000313" key="10">
    <source>
        <dbReference type="EMBL" id="CAG8618111.1"/>
    </source>
</evidence>
<name>A0A9N9D006_9GLOM</name>
<dbReference type="GO" id="GO:0045910">
    <property type="term" value="P:negative regulation of DNA recombination"/>
    <property type="evidence" value="ECO:0007669"/>
    <property type="project" value="TreeGrafter"/>
</dbReference>
<gene>
    <name evidence="10" type="ORF">PBRASI_LOCUS8547</name>
</gene>
<dbReference type="PRINTS" id="PR00624">
    <property type="entry name" value="HISTONEH5"/>
</dbReference>
<dbReference type="SUPFAM" id="SSF46785">
    <property type="entry name" value="Winged helix' DNA-binding domain"/>
    <property type="match status" value="1"/>
</dbReference>
<keyword evidence="5 7" id="KW-0238">DNA-binding</keyword>
<evidence type="ECO:0000256" key="6">
    <source>
        <dbReference type="ARBA" id="ARBA00023242"/>
    </source>
</evidence>
<evidence type="ECO:0000256" key="7">
    <source>
        <dbReference type="RuleBase" id="RU003894"/>
    </source>
</evidence>
<dbReference type="SMART" id="SM00526">
    <property type="entry name" value="H15"/>
    <property type="match status" value="1"/>
</dbReference>
<evidence type="ECO:0000313" key="11">
    <source>
        <dbReference type="Proteomes" id="UP000789739"/>
    </source>
</evidence>
<keyword evidence="4 7" id="KW-0158">Chromosome</keyword>
<organism evidence="10 11">
    <name type="scientific">Paraglomus brasilianum</name>
    <dbReference type="NCBI Taxonomy" id="144538"/>
    <lineage>
        <taxon>Eukaryota</taxon>
        <taxon>Fungi</taxon>
        <taxon>Fungi incertae sedis</taxon>
        <taxon>Mucoromycota</taxon>
        <taxon>Glomeromycotina</taxon>
        <taxon>Glomeromycetes</taxon>
        <taxon>Paraglomerales</taxon>
        <taxon>Paraglomeraceae</taxon>
        <taxon>Paraglomus</taxon>
    </lineage>
</organism>
<feature type="compositionally biased region" description="Basic residues" evidence="8">
    <location>
        <begin position="147"/>
        <end position="171"/>
    </location>
</feature>